<evidence type="ECO:0000313" key="3">
    <source>
        <dbReference type="Proteomes" id="UP000606974"/>
    </source>
</evidence>
<feature type="compositionally biased region" description="Basic and acidic residues" evidence="1">
    <location>
        <begin position="223"/>
        <end position="238"/>
    </location>
</feature>
<feature type="compositionally biased region" description="Basic and acidic residues" evidence="1">
    <location>
        <begin position="246"/>
        <end position="257"/>
    </location>
</feature>
<feature type="compositionally biased region" description="Polar residues" evidence="1">
    <location>
        <begin position="184"/>
        <end position="200"/>
    </location>
</feature>
<organism evidence="2 3">
    <name type="scientific">Endocarpon pusillum</name>
    <dbReference type="NCBI Taxonomy" id="364733"/>
    <lineage>
        <taxon>Eukaryota</taxon>
        <taxon>Fungi</taxon>
        <taxon>Dikarya</taxon>
        <taxon>Ascomycota</taxon>
        <taxon>Pezizomycotina</taxon>
        <taxon>Eurotiomycetes</taxon>
        <taxon>Chaetothyriomycetidae</taxon>
        <taxon>Verrucariales</taxon>
        <taxon>Verrucariaceae</taxon>
        <taxon>Endocarpon</taxon>
    </lineage>
</organism>
<feature type="compositionally biased region" description="Polar residues" evidence="1">
    <location>
        <begin position="206"/>
        <end position="222"/>
    </location>
</feature>
<sequence>MQPHPNSAQRRRQAAQTPADPAIIARQVFAEARPYDSYPSCAAPRSSETLPLPGQAFTGCVGSIAPIQHFLYAIDALGCPIPPTTPRTSSSSPSHCLFHSVRHETAFPSQLGPKTPSPAVQLRTRRLLQNASARENSQQNTAPKNPRRSIRDSQRTTSQGNEARSYSHCLEACNAQPPGNLGSPCSFSPPTRSVKSQAHTHLTRNPAPTSRAQESQSDSASTNDREYLWLEHGQKDPTVRSLQARSPEDCDRRDAMRQKGGSCAPCRRSKKQCDDHDYCQSCIHRKLLSEAALMESNTYIPGFEDVSLHDLDPSTLLNNRTPAEVGPATMTVAQEQAANHVHDWFKWVSRNIDPKPFDDALFEREVSLGITSGPNGKTETYFNLAYLDICNQLEVTPYPPDDKILVAAFLQHSSAQMPDTPRHDAPRSQCASRLSSAVSHTFTFLKSFADANLYACINNIGAARATVPIVYANLYRLLLSKSDDFCSFVLRALKHDFLYCARASRDNLLEDALRGLAQYYNVLTGLANLELQSSSEVAALFSKLEQRAKVLLENGGIRRLFLRIHTKLRRLDSTHARGGVPQPEFEKLLGDYVSDVPPIKSLSIALRVNSVNGDIAPVPTEAFRDTDPYHHNIHIKVRDLLKRSEETVMDPKQLYIDGIVENFDVLGHTLPGQPDISASWSADLQELLSDRNPSAADTPCDSMDPEHGSLRPSQQDTDTLSVESESTIQDHIQFDHPHLTEEMFGGDQGDQEDHDWQEVRSRKRRQRSDDSSNSQQFFGRGEGKHIKLEAGRESPPPYQHNYFDVLTGEPATLG</sequence>
<feature type="compositionally biased region" description="Basic and acidic residues" evidence="1">
    <location>
        <begin position="781"/>
        <end position="792"/>
    </location>
</feature>
<gene>
    <name evidence="2" type="ORF">GJ744_002750</name>
</gene>
<proteinExistence type="predicted"/>
<dbReference type="EMBL" id="JAACFV010000015">
    <property type="protein sequence ID" value="KAF7512037.1"/>
    <property type="molecule type" value="Genomic_DNA"/>
</dbReference>
<name>A0A8H7E7E1_9EURO</name>
<feature type="region of interest" description="Disordered" evidence="1">
    <location>
        <begin position="1"/>
        <end position="22"/>
    </location>
</feature>
<evidence type="ECO:0000256" key="1">
    <source>
        <dbReference type="SAM" id="MobiDB-lite"/>
    </source>
</evidence>
<reference evidence="2" key="1">
    <citation type="submission" date="2020-02" db="EMBL/GenBank/DDBJ databases">
        <authorList>
            <person name="Palmer J.M."/>
        </authorList>
    </citation>
    <scope>NUCLEOTIDE SEQUENCE</scope>
    <source>
        <strain evidence="2">EPUS1.4</strain>
        <tissue evidence="2">Thallus</tissue>
    </source>
</reference>
<evidence type="ECO:0000313" key="2">
    <source>
        <dbReference type="EMBL" id="KAF7512037.1"/>
    </source>
</evidence>
<feature type="region of interest" description="Disordered" evidence="1">
    <location>
        <begin position="184"/>
        <end position="257"/>
    </location>
</feature>
<feature type="compositionally biased region" description="Polar residues" evidence="1">
    <location>
        <begin position="131"/>
        <end position="143"/>
    </location>
</feature>
<comment type="caution">
    <text evidence="2">The sequence shown here is derived from an EMBL/GenBank/DDBJ whole genome shotgun (WGS) entry which is preliminary data.</text>
</comment>
<keyword evidence="3" id="KW-1185">Reference proteome</keyword>
<dbReference type="AlphaFoldDB" id="A0A8H7E7E1"/>
<feature type="compositionally biased region" description="Polar residues" evidence="1">
    <location>
        <begin position="711"/>
        <end position="723"/>
    </location>
</feature>
<feature type="region of interest" description="Disordered" evidence="1">
    <location>
        <begin position="131"/>
        <end position="163"/>
    </location>
</feature>
<dbReference type="OrthoDB" id="10308805at2759"/>
<dbReference type="Proteomes" id="UP000606974">
    <property type="component" value="Unassembled WGS sequence"/>
</dbReference>
<accession>A0A8H7E7E1</accession>
<feature type="region of interest" description="Disordered" evidence="1">
    <location>
        <begin position="740"/>
        <end position="814"/>
    </location>
</feature>
<protein>
    <submittedName>
        <fullName evidence="2">Uncharacterized protein</fullName>
    </submittedName>
</protein>
<feature type="region of interest" description="Disordered" evidence="1">
    <location>
        <begin position="691"/>
        <end position="723"/>
    </location>
</feature>